<feature type="compositionally biased region" description="Basic residues" evidence="1">
    <location>
        <begin position="203"/>
        <end position="213"/>
    </location>
</feature>
<dbReference type="AlphaFoldDB" id="A0A448SGT9"/>
<dbReference type="Gene3D" id="2.180.10.10">
    <property type="entry name" value="RHS repeat-associated core"/>
    <property type="match status" value="1"/>
</dbReference>
<dbReference type="InterPro" id="IPR022385">
    <property type="entry name" value="Rhs_assc_core"/>
</dbReference>
<dbReference type="InterPro" id="IPR050708">
    <property type="entry name" value="T6SS_VgrG/RHS"/>
</dbReference>
<sequence>MAAGIMQCRGAVYEQPLRYAGQYQDNESGLHYNLFRYYEPFTTQDPIGLRGGLNLYQYAPNPYGWVDPLGLANRPNNGKYHIFQEHAISPGNIYSSDAVQFNRANTEFIARMDADPSFRRDMLGRYPELGEWMKKPNKASSLPTLTWHHHEDVGRLVLVERLYHADNHALYHPTGKGGREMWGGGEPGRRGKLDGTTGNPKPARVRRRMGGGC</sequence>
<name>A0A448SGT9_SERRU</name>
<protein>
    <submittedName>
        <fullName evidence="2">Uncharacterized conserved protein</fullName>
    </submittedName>
</protein>
<dbReference type="EMBL" id="LR134493">
    <property type="protein sequence ID" value="VEI66896.1"/>
    <property type="molecule type" value="Genomic_DNA"/>
</dbReference>
<evidence type="ECO:0000313" key="2">
    <source>
        <dbReference type="EMBL" id="VEI66896.1"/>
    </source>
</evidence>
<feature type="region of interest" description="Disordered" evidence="1">
    <location>
        <begin position="176"/>
        <end position="213"/>
    </location>
</feature>
<reference evidence="2 3" key="1">
    <citation type="submission" date="2018-12" db="EMBL/GenBank/DDBJ databases">
        <authorList>
            <consortium name="Pathogen Informatics"/>
        </authorList>
    </citation>
    <scope>NUCLEOTIDE SEQUENCE [LARGE SCALE GENOMIC DNA]</scope>
    <source>
        <strain evidence="2 3">NCTC10036</strain>
    </source>
</reference>
<dbReference type="Pfam" id="PF12639">
    <property type="entry name" value="Colicin-DNase"/>
    <property type="match status" value="1"/>
</dbReference>
<dbReference type="PANTHER" id="PTHR32305:SF15">
    <property type="entry name" value="PROTEIN RHSA-RELATED"/>
    <property type="match status" value="1"/>
</dbReference>
<gene>
    <name evidence="2" type="ORF">NCTC10036_02815</name>
</gene>
<evidence type="ECO:0000313" key="3">
    <source>
        <dbReference type="Proteomes" id="UP000281904"/>
    </source>
</evidence>
<proteinExistence type="predicted"/>
<dbReference type="NCBIfam" id="TIGR03696">
    <property type="entry name" value="Rhs_assc_core"/>
    <property type="match status" value="1"/>
</dbReference>
<evidence type="ECO:0000256" key="1">
    <source>
        <dbReference type="SAM" id="MobiDB-lite"/>
    </source>
</evidence>
<accession>A0A448SGT9</accession>
<dbReference type="PANTHER" id="PTHR32305">
    <property type="match status" value="1"/>
</dbReference>
<organism evidence="2 3">
    <name type="scientific">Serratia rubidaea</name>
    <name type="common">Serratia marinorubra</name>
    <dbReference type="NCBI Taxonomy" id="61652"/>
    <lineage>
        <taxon>Bacteria</taxon>
        <taxon>Pseudomonadati</taxon>
        <taxon>Pseudomonadota</taxon>
        <taxon>Gammaproteobacteria</taxon>
        <taxon>Enterobacterales</taxon>
        <taxon>Yersiniaceae</taxon>
        <taxon>Serratia</taxon>
    </lineage>
</organism>
<dbReference type="Proteomes" id="UP000281904">
    <property type="component" value="Chromosome"/>
</dbReference>